<dbReference type="VEuPathDB" id="AmoebaDB:FDP41_010327"/>
<comment type="caution">
    <text evidence="2">The sequence shown here is derived from an EMBL/GenBank/DDBJ whole genome shotgun (WGS) entry which is preliminary data.</text>
</comment>
<dbReference type="GeneID" id="68117542"/>
<feature type="compositionally biased region" description="Basic residues" evidence="1">
    <location>
        <begin position="155"/>
        <end position="164"/>
    </location>
</feature>
<keyword evidence="3" id="KW-1185">Reference proteome</keyword>
<sequence length="242" mass="26991">MVKEIFRNLPIGMDPLTFCGIIDVHRMNELINKIRNETQSLKEHNEFLSDLFEFEEPSQKRSQAEDPAAISLERDPKMMKQTVVSCSSSSSGLSSSSSNPSSSVNHEKPHLELAEKSSSSSVFPTLDVSTAPSTTTLTTIVASSSTSSVVDLGKKPPRPRKIVKRTTNQSSPKERTSRKEATSTESEEDVTSNDESSSENIEEEDYENLTRRPTRNTTKNALGLFKQIAQDEQEEHQEETCY</sequence>
<feature type="compositionally biased region" description="Basic and acidic residues" evidence="1">
    <location>
        <begin position="105"/>
        <end position="115"/>
    </location>
</feature>
<feature type="compositionally biased region" description="Low complexity" evidence="1">
    <location>
        <begin position="85"/>
        <end position="103"/>
    </location>
</feature>
<accession>A0A6A5C8J9</accession>
<dbReference type="VEuPathDB" id="AmoebaDB:NF0109460"/>
<dbReference type="AlphaFoldDB" id="A0A6A5C8J9"/>
<proteinExistence type="predicted"/>
<feature type="region of interest" description="Disordered" evidence="1">
    <location>
        <begin position="56"/>
        <end position="123"/>
    </location>
</feature>
<dbReference type="Proteomes" id="UP000444721">
    <property type="component" value="Unassembled WGS sequence"/>
</dbReference>
<dbReference type="VEuPathDB" id="AmoebaDB:NfTy_011330"/>
<organism evidence="2 3">
    <name type="scientific">Naegleria fowleri</name>
    <name type="common">Brain eating amoeba</name>
    <dbReference type="NCBI Taxonomy" id="5763"/>
    <lineage>
        <taxon>Eukaryota</taxon>
        <taxon>Discoba</taxon>
        <taxon>Heterolobosea</taxon>
        <taxon>Tetramitia</taxon>
        <taxon>Eutetramitia</taxon>
        <taxon>Vahlkampfiidae</taxon>
        <taxon>Naegleria</taxon>
    </lineage>
</organism>
<feature type="compositionally biased region" description="Acidic residues" evidence="1">
    <location>
        <begin position="231"/>
        <end position="242"/>
    </location>
</feature>
<feature type="region of interest" description="Disordered" evidence="1">
    <location>
        <begin position="142"/>
        <end position="242"/>
    </location>
</feature>
<evidence type="ECO:0000256" key="1">
    <source>
        <dbReference type="SAM" id="MobiDB-lite"/>
    </source>
</evidence>
<feature type="compositionally biased region" description="Basic and acidic residues" evidence="1">
    <location>
        <begin position="172"/>
        <end position="182"/>
    </location>
</feature>
<protein>
    <submittedName>
        <fullName evidence="2">Uncharacterized protein</fullName>
    </submittedName>
</protein>
<dbReference type="RefSeq" id="XP_044567975.1">
    <property type="nucleotide sequence ID" value="XM_044700613.1"/>
</dbReference>
<name>A0A6A5C8J9_NAEFO</name>
<dbReference type="EMBL" id="VFQX01000006">
    <property type="protein sequence ID" value="KAF0983262.1"/>
    <property type="molecule type" value="Genomic_DNA"/>
</dbReference>
<gene>
    <name evidence="2" type="ORF">FDP41_010327</name>
</gene>
<evidence type="ECO:0000313" key="2">
    <source>
        <dbReference type="EMBL" id="KAF0983262.1"/>
    </source>
</evidence>
<evidence type="ECO:0000313" key="3">
    <source>
        <dbReference type="Proteomes" id="UP000444721"/>
    </source>
</evidence>
<reference evidence="2 3" key="1">
    <citation type="journal article" date="2019" name="Sci. Rep.">
        <title>Nanopore sequencing improves the draft genome of the human pathogenic amoeba Naegleria fowleri.</title>
        <authorList>
            <person name="Liechti N."/>
            <person name="Schurch N."/>
            <person name="Bruggmann R."/>
            <person name="Wittwer M."/>
        </authorList>
    </citation>
    <scope>NUCLEOTIDE SEQUENCE [LARGE SCALE GENOMIC DNA]</scope>
    <source>
        <strain evidence="2 3">ATCC 30894</strain>
    </source>
</reference>
<feature type="compositionally biased region" description="Acidic residues" evidence="1">
    <location>
        <begin position="185"/>
        <end position="207"/>
    </location>
</feature>